<protein>
    <submittedName>
        <fullName evidence="2">Uncharacterized protein</fullName>
    </submittedName>
</protein>
<feature type="transmembrane region" description="Helical" evidence="1">
    <location>
        <begin position="6"/>
        <end position="22"/>
    </location>
</feature>
<evidence type="ECO:0000313" key="2">
    <source>
        <dbReference type="EMBL" id="KAB8272586.1"/>
    </source>
</evidence>
<accession>A0A5N6J1D3</accession>
<sequence length="72" mass="8298">MFRSLHAFLVMGSIFSYFAYIFELEHHAYTDLTINCIFLSAVSTTKCISAEDACMFYVPDGVRDFFLLICLH</sequence>
<keyword evidence="1" id="KW-0472">Membrane</keyword>
<name>A0A5N6J1D3_9EURO</name>
<dbReference type="Proteomes" id="UP000326289">
    <property type="component" value="Unassembled WGS sequence"/>
</dbReference>
<organism evidence="2 3">
    <name type="scientific">Aspergillus minisclerotigenes</name>
    <dbReference type="NCBI Taxonomy" id="656917"/>
    <lineage>
        <taxon>Eukaryota</taxon>
        <taxon>Fungi</taxon>
        <taxon>Dikarya</taxon>
        <taxon>Ascomycota</taxon>
        <taxon>Pezizomycotina</taxon>
        <taxon>Eurotiomycetes</taxon>
        <taxon>Eurotiomycetidae</taxon>
        <taxon>Eurotiales</taxon>
        <taxon>Aspergillaceae</taxon>
        <taxon>Aspergillus</taxon>
        <taxon>Aspergillus subgen. Circumdati</taxon>
    </lineage>
</organism>
<keyword evidence="3" id="KW-1185">Reference proteome</keyword>
<gene>
    <name evidence="2" type="ORF">BDV30DRAFT_127682</name>
</gene>
<evidence type="ECO:0000313" key="3">
    <source>
        <dbReference type="Proteomes" id="UP000326289"/>
    </source>
</evidence>
<keyword evidence="1" id="KW-1133">Transmembrane helix</keyword>
<dbReference type="EMBL" id="ML732804">
    <property type="protein sequence ID" value="KAB8272586.1"/>
    <property type="molecule type" value="Genomic_DNA"/>
</dbReference>
<reference evidence="2 3" key="1">
    <citation type="submission" date="2019-04" db="EMBL/GenBank/DDBJ databases">
        <title>Fungal friends and foes A comparative genomics study of 23 Aspergillus species from section Flavi.</title>
        <authorList>
            <consortium name="DOE Joint Genome Institute"/>
            <person name="Kjaerbolling I."/>
            <person name="Vesth T.C."/>
            <person name="Frisvad J.C."/>
            <person name="Nybo J.L."/>
            <person name="Theobald S."/>
            <person name="Kildgaard S."/>
            <person name="Petersen T.I."/>
            <person name="Kuo A."/>
            <person name="Sato A."/>
            <person name="Lyhne E.K."/>
            <person name="Kogle M.E."/>
            <person name="Wiebenga A."/>
            <person name="Kun R.S."/>
            <person name="Lubbers R.J."/>
            <person name="Makela M.R."/>
            <person name="Barry K."/>
            <person name="Chovatia M."/>
            <person name="Clum A."/>
            <person name="Daum C."/>
            <person name="Haridas S."/>
            <person name="He G."/>
            <person name="LaButti K."/>
            <person name="Lipzen A."/>
            <person name="Mondo S."/>
            <person name="Pangilinan J."/>
            <person name="Riley R."/>
            <person name="Salamov A."/>
            <person name="Simmons B.A."/>
            <person name="Magnuson J.K."/>
            <person name="Henrissat B."/>
            <person name="Mortensen U.H."/>
            <person name="Larsen T.O."/>
            <person name="De vries R.P."/>
            <person name="Grigoriev I.V."/>
            <person name="Machida M."/>
            <person name="Baker S.E."/>
            <person name="Andersen M.R."/>
        </authorList>
    </citation>
    <scope>NUCLEOTIDE SEQUENCE [LARGE SCALE GENOMIC DNA]</scope>
    <source>
        <strain evidence="2 3">CBS 117635</strain>
    </source>
</reference>
<keyword evidence="1" id="KW-0812">Transmembrane</keyword>
<dbReference type="AlphaFoldDB" id="A0A5N6J1D3"/>
<evidence type="ECO:0000256" key="1">
    <source>
        <dbReference type="SAM" id="Phobius"/>
    </source>
</evidence>
<proteinExistence type="predicted"/>